<dbReference type="OrthoDB" id="10367705at2759"/>
<dbReference type="EMBL" id="PYWC01000015">
    <property type="protein sequence ID" value="PWW78529.1"/>
    <property type="molecule type" value="Genomic_DNA"/>
</dbReference>
<sequence>LLIILSYLKKRPGKFENFLRFYHYRQLQKPRLYIHRRGVAQAKATTAFTATASITLSFLKMCKLIAHNYTLCNHKIWSTKQACSQAIEDATLPYPGCESFPITARTFSEPPSEAVVDTRYYHMETCQLLGCRYTVRPEMVVRE</sequence>
<evidence type="ECO:0000313" key="2">
    <source>
        <dbReference type="Proteomes" id="UP000246991"/>
    </source>
</evidence>
<dbReference type="Proteomes" id="UP000246991">
    <property type="component" value="Unassembled WGS sequence"/>
</dbReference>
<dbReference type="AlphaFoldDB" id="A0A317SVV6"/>
<comment type="caution">
    <text evidence="1">The sequence shown here is derived from an EMBL/GenBank/DDBJ whole genome shotgun (WGS) entry which is preliminary data.</text>
</comment>
<protein>
    <submittedName>
        <fullName evidence="1">Uncharacterized protein</fullName>
    </submittedName>
</protein>
<feature type="non-terminal residue" evidence="1">
    <location>
        <position position="1"/>
    </location>
</feature>
<keyword evidence="2" id="KW-1185">Reference proteome</keyword>
<evidence type="ECO:0000313" key="1">
    <source>
        <dbReference type="EMBL" id="PWW78529.1"/>
    </source>
</evidence>
<organism evidence="1 2">
    <name type="scientific">Tuber magnatum</name>
    <name type="common">white Piedmont truffle</name>
    <dbReference type="NCBI Taxonomy" id="42249"/>
    <lineage>
        <taxon>Eukaryota</taxon>
        <taxon>Fungi</taxon>
        <taxon>Dikarya</taxon>
        <taxon>Ascomycota</taxon>
        <taxon>Pezizomycotina</taxon>
        <taxon>Pezizomycetes</taxon>
        <taxon>Pezizales</taxon>
        <taxon>Tuberaceae</taxon>
        <taxon>Tuber</taxon>
    </lineage>
</organism>
<gene>
    <name evidence="1" type="ORF">C7212DRAFT_316124</name>
</gene>
<accession>A0A317SVV6</accession>
<name>A0A317SVV6_9PEZI</name>
<proteinExistence type="predicted"/>
<reference evidence="1 2" key="1">
    <citation type="submission" date="2018-03" db="EMBL/GenBank/DDBJ databases">
        <title>Genomes of Pezizomycetes fungi and the evolution of truffles.</title>
        <authorList>
            <person name="Murat C."/>
            <person name="Payen T."/>
            <person name="Noel B."/>
            <person name="Kuo A."/>
            <person name="Martin F.M."/>
        </authorList>
    </citation>
    <scope>NUCLEOTIDE SEQUENCE [LARGE SCALE GENOMIC DNA]</scope>
    <source>
        <strain evidence="1">091103-1</strain>
    </source>
</reference>